<feature type="non-terminal residue" evidence="1">
    <location>
        <position position="49"/>
    </location>
</feature>
<reference evidence="1 2" key="1">
    <citation type="journal article" date="2014" name="Am. J. Bot.">
        <title>Genome assembly and annotation for red clover (Trifolium pratense; Fabaceae).</title>
        <authorList>
            <person name="Istvanek J."/>
            <person name="Jaros M."/>
            <person name="Krenek A."/>
            <person name="Repkova J."/>
        </authorList>
    </citation>
    <scope>NUCLEOTIDE SEQUENCE [LARGE SCALE GENOMIC DNA]</scope>
    <source>
        <strain evidence="2">cv. Tatra</strain>
        <tissue evidence="1">Young leaves</tissue>
    </source>
</reference>
<sequence length="49" mass="5355">MHLIRQLQNSYTEQTIQQSNSIRVATVQGLSGSGSLLLGSSYLLTLLSF</sequence>
<proteinExistence type="predicted"/>
<evidence type="ECO:0000313" key="1">
    <source>
        <dbReference type="EMBL" id="PNX91052.1"/>
    </source>
</evidence>
<accession>A0A2K3MJU3</accession>
<organism evidence="1 2">
    <name type="scientific">Trifolium pratense</name>
    <name type="common">Red clover</name>
    <dbReference type="NCBI Taxonomy" id="57577"/>
    <lineage>
        <taxon>Eukaryota</taxon>
        <taxon>Viridiplantae</taxon>
        <taxon>Streptophyta</taxon>
        <taxon>Embryophyta</taxon>
        <taxon>Tracheophyta</taxon>
        <taxon>Spermatophyta</taxon>
        <taxon>Magnoliopsida</taxon>
        <taxon>eudicotyledons</taxon>
        <taxon>Gunneridae</taxon>
        <taxon>Pentapetalae</taxon>
        <taxon>rosids</taxon>
        <taxon>fabids</taxon>
        <taxon>Fabales</taxon>
        <taxon>Fabaceae</taxon>
        <taxon>Papilionoideae</taxon>
        <taxon>50 kb inversion clade</taxon>
        <taxon>NPAAA clade</taxon>
        <taxon>Hologalegina</taxon>
        <taxon>IRL clade</taxon>
        <taxon>Trifolieae</taxon>
        <taxon>Trifolium</taxon>
    </lineage>
</organism>
<reference evidence="1 2" key="2">
    <citation type="journal article" date="2017" name="Front. Plant Sci.">
        <title>Gene Classification and Mining of Molecular Markers Useful in Red Clover (Trifolium pratense) Breeding.</title>
        <authorList>
            <person name="Istvanek J."/>
            <person name="Dluhosova J."/>
            <person name="Dluhos P."/>
            <person name="Patkova L."/>
            <person name="Nedelnik J."/>
            <person name="Repkova J."/>
        </authorList>
    </citation>
    <scope>NUCLEOTIDE SEQUENCE [LARGE SCALE GENOMIC DNA]</scope>
    <source>
        <strain evidence="2">cv. Tatra</strain>
        <tissue evidence="1">Young leaves</tissue>
    </source>
</reference>
<comment type="caution">
    <text evidence="1">The sequence shown here is derived from an EMBL/GenBank/DDBJ whole genome shotgun (WGS) entry which is preliminary data.</text>
</comment>
<dbReference type="EMBL" id="ASHM01064860">
    <property type="protein sequence ID" value="PNX91052.1"/>
    <property type="molecule type" value="Genomic_DNA"/>
</dbReference>
<protein>
    <submittedName>
        <fullName evidence="1">Uncharacterized protein</fullName>
    </submittedName>
</protein>
<dbReference type="Proteomes" id="UP000236291">
    <property type="component" value="Unassembled WGS sequence"/>
</dbReference>
<gene>
    <name evidence="1" type="ORF">L195_g047181</name>
</gene>
<dbReference type="AlphaFoldDB" id="A0A2K3MJU3"/>
<evidence type="ECO:0000313" key="2">
    <source>
        <dbReference type="Proteomes" id="UP000236291"/>
    </source>
</evidence>
<name>A0A2K3MJU3_TRIPR</name>